<dbReference type="PANTHER" id="PTHR24305:SF237">
    <property type="entry name" value="CYTOCHROME P450 MONOOXYGENASE ATNE-RELATED"/>
    <property type="match status" value="1"/>
</dbReference>
<dbReference type="SUPFAM" id="SSF48264">
    <property type="entry name" value="Cytochrome P450"/>
    <property type="match status" value="1"/>
</dbReference>
<dbReference type="GO" id="GO:0005506">
    <property type="term" value="F:iron ion binding"/>
    <property type="evidence" value="ECO:0007669"/>
    <property type="project" value="InterPro"/>
</dbReference>
<dbReference type="InterPro" id="IPR050121">
    <property type="entry name" value="Cytochrome_P450_monoxygenase"/>
</dbReference>
<keyword evidence="11" id="KW-1185">Reference proteome</keyword>
<evidence type="ECO:0000256" key="2">
    <source>
        <dbReference type="ARBA" id="ARBA00010617"/>
    </source>
</evidence>
<keyword evidence="3 8" id="KW-0349">Heme</keyword>
<keyword evidence="9" id="KW-0812">Transmembrane</keyword>
<sequence>MSSNTRDDVLNHWFLLSIVAFILYNIRVAVYNLYFHPLAKYPGPLLARISPWVNFYHATTGKRPFWIWQCHQVYGETFRYHPNGVFINSPTAFRDVFNSKANTRKTQWYHGMALEPKSLNTLCVTDKQAHARKRRILNSAFSDKAIHSAEKYILRHVDRWNELTLEGDGKDWGAPRDFAEWVDSLVLDILGDLAFGRSLETKEPQDNPLKAVPHGISQSLKFINPVLHSPFLGAWLWLHPRGLKYLLDRLRSQASKSYRNFVMESLFRRIKEEEELQALEEENKRKDMIHYLLQAKDPETGVAAYSSSELLSETVLLVVAGSDTTAIILSALFFSLSRSERIYNKLVREIRSTFKFVDEIRSGTTLYACQYLRACVDEAMRFSPTGGSEMPREAGPGGVTVNGEFSPEGTRLSIGIWSLFRNDEVYGDPHVYRPERWIADEKAGVTEDDVARAKSAFFPFSLGSYNCAGKNLAILEILVTVARTLYRMDAQSIARQHSRRVQAGIRLGAKGQEDLRIHGRLSSC</sequence>
<evidence type="ECO:0000256" key="4">
    <source>
        <dbReference type="ARBA" id="ARBA00022723"/>
    </source>
</evidence>
<evidence type="ECO:0000256" key="6">
    <source>
        <dbReference type="ARBA" id="ARBA00023004"/>
    </source>
</evidence>
<keyword evidence="7 10" id="KW-0503">Monooxygenase</keyword>
<comment type="similarity">
    <text evidence="2">Belongs to the cytochrome P450 family.</text>
</comment>
<feature type="binding site" description="axial binding residue" evidence="8">
    <location>
        <position position="467"/>
    </location>
    <ligand>
        <name>heme</name>
        <dbReference type="ChEBI" id="CHEBI:30413"/>
    </ligand>
    <ligandPart>
        <name>Fe</name>
        <dbReference type="ChEBI" id="CHEBI:18248"/>
    </ligandPart>
</feature>
<dbReference type="CDD" id="cd11061">
    <property type="entry name" value="CYP67-like"/>
    <property type="match status" value="1"/>
</dbReference>
<dbReference type="Proteomes" id="UP000235786">
    <property type="component" value="Unassembled WGS sequence"/>
</dbReference>
<evidence type="ECO:0000256" key="9">
    <source>
        <dbReference type="SAM" id="Phobius"/>
    </source>
</evidence>
<feature type="transmembrane region" description="Helical" evidence="9">
    <location>
        <begin position="12"/>
        <end position="34"/>
    </location>
</feature>
<dbReference type="AlphaFoldDB" id="A0A2J6RZC6"/>
<dbReference type="STRING" id="1149755.A0A2J6RZC6"/>
<dbReference type="PRINTS" id="PR00385">
    <property type="entry name" value="P450"/>
</dbReference>
<dbReference type="Pfam" id="PF00067">
    <property type="entry name" value="p450"/>
    <property type="match status" value="1"/>
</dbReference>
<keyword evidence="5" id="KW-0560">Oxidoreductase</keyword>
<evidence type="ECO:0000256" key="3">
    <source>
        <dbReference type="ARBA" id="ARBA00022617"/>
    </source>
</evidence>
<accession>A0A2J6RZC6</accession>
<name>A0A2J6RZC6_HYAVF</name>
<dbReference type="PRINTS" id="PR00463">
    <property type="entry name" value="EP450I"/>
</dbReference>
<dbReference type="GO" id="GO:0020037">
    <property type="term" value="F:heme binding"/>
    <property type="evidence" value="ECO:0007669"/>
    <property type="project" value="InterPro"/>
</dbReference>
<gene>
    <name evidence="10" type="ORF">L207DRAFT_525251</name>
</gene>
<evidence type="ECO:0000256" key="1">
    <source>
        <dbReference type="ARBA" id="ARBA00001971"/>
    </source>
</evidence>
<dbReference type="InterPro" id="IPR002401">
    <property type="entry name" value="Cyt_P450_E_grp-I"/>
</dbReference>
<evidence type="ECO:0000313" key="10">
    <source>
        <dbReference type="EMBL" id="PMD43871.1"/>
    </source>
</evidence>
<dbReference type="InterPro" id="IPR001128">
    <property type="entry name" value="Cyt_P450"/>
</dbReference>
<dbReference type="OrthoDB" id="1470350at2759"/>
<dbReference type="PANTHER" id="PTHR24305">
    <property type="entry name" value="CYTOCHROME P450"/>
    <property type="match status" value="1"/>
</dbReference>
<evidence type="ECO:0000256" key="8">
    <source>
        <dbReference type="PIRSR" id="PIRSR602401-1"/>
    </source>
</evidence>
<dbReference type="EMBL" id="KZ613941">
    <property type="protein sequence ID" value="PMD43871.1"/>
    <property type="molecule type" value="Genomic_DNA"/>
</dbReference>
<dbReference type="GO" id="GO:0004497">
    <property type="term" value="F:monooxygenase activity"/>
    <property type="evidence" value="ECO:0007669"/>
    <property type="project" value="UniProtKB-KW"/>
</dbReference>
<organism evidence="10 11">
    <name type="scientific">Hyaloscypha variabilis (strain UAMH 11265 / GT02V1 / F)</name>
    <name type="common">Meliniomyces variabilis</name>
    <dbReference type="NCBI Taxonomy" id="1149755"/>
    <lineage>
        <taxon>Eukaryota</taxon>
        <taxon>Fungi</taxon>
        <taxon>Dikarya</taxon>
        <taxon>Ascomycota</taxon>
        <taxon>Pezizomycotina</taxon>
        <taxon>Leotiomycetes</taxon>
        <taxon>Helotiales</taxon>
        <taxon>Hyaloscyphaceae</taxon>
        <taxon>Hyaloscypha</taxon>
        <taxon>Hyaloscypha variabilis</taxon>
    </lineage>
</organism>
<evidence type="ECO:0000256" key="5">
    <source>
        <dbReference type="ARBA" id="ARBA00023002"/>
    </source>
</evidence>
<proteinExistence type="inferred from homology"/>
<keyword evidence="9" id="KW-0472">Membrane</keyword>
<dbReference type="Gene3D" id="1.10.630.10">
    <property type="entry name" value="Cytochrome P450"/>
    <property type="match status" value="1"/>
</dbReference>
<keyword evidence="4 8" id="KW-0479">Metal-binding</keyword>
<reference evidence="10 11" key="1">
    <citation type="submission" date="2016-04" db="EMBL/GenBank/DDBJ databases">
        <title>A degradative enzymes factory behind the ericoid mycorrhizal symbiosis.</title>
        <authorList>
            <consortium name="DOE Joint Genome Institute"/>
            <person name="Martino E."/>
            <person name="Morin E."/>
            <person name="Grelet G."/>
            <person name="Kuo A."/>
            <person name="Kohler A."/>
            <person name="Daghino S."/>
            <person name="Barry K."/>
            <person name="Choi C."/>
            <person name="Cichocki N."/>
            <person name="Clum A."/>
            <person name="Copeland A."/>
            <person name="Hainaut M."/>
            <person name="Haridas S."/>
            <person name="Labutti K."/>
            <person name="Lindquist E."/>
            <person name="Lipzen A."/>
            <person name="Khouja H.-R."/>
            <person name="Murat C."/>
            <person name="Ohm R."/>
            <person name="Olson A."/>
            <person name="Spatafora J."/>
            <person name="Veneault-Fourrey C."/>
            <person name="Henrissat B."/>
            <person name="Grigoriev I."/>
            <person name="Martin F."/>
            <person name="Perotto S."/>
        </authorList>
    </citation>
    <scope>NUCLEOTIDE SEQUENCE [LARGE SCALE GENOMIC DNA]</scope>
    <source>
        <strain evidence="10 11">F</strain>
    </source>
</reference>
<dbReference type="GO" id="GO:0016705">
    <property type="term" value="F:oxidoreductase activity, acting on paired donors, with incorporation or reduction of molecular oxygen"/>
    <property type="evidence" value="ECO:0007669"/>
    <property type="project" value="InterPro"/>
</dbReference>
<keyword evidence="9" id="KW-1133">Transmembrane helix</keyword>
<evidence type="ECO:0000256" key="7">
    <source>
        <dbReference type="ARBA" id="ARBA00023033"/>
    </source>
</evidence>
<protein>
    <submittedName>
        <fullName evidence="10">Benzoate 4-monooxygenase cytochrome P450</fullName>
    </submittedName>
</protein>
<evidence type="ECO:0000313" key="11">
    <source>
        <dbReference type="Proteomes" id="UP000235786"/>
    </source>
</evidence>
<keyword evidence="6 8" id="KW-0408">Iron</keyword>
<dbReference type="InterPro" id="IPR036396">
    <property type="entry name" value="Cyt_P450_sf"/>
</dbReference>
<comment type="cofactor">
    <cofactor evidence="1 8">
        <name>heme</name>
        <dbReference type="ChEBI" id="CHEBI:30413"/>
    </cofactor>
</comment>